<dbReference type="Proteomes" id="UP000756530">
    <property type="component" value="Unassembled WGS sequence"/>
</dbReference>
<reference evidence="3 4" key="1">
    <citation type="submission" date="2021-05" db="EMBL/GenBank/DDBJ databases">
        <title>Culturable bacteria isolated from Daya Bay.</title>
        <authorList>
            <person name="Zheng W."/>
            <person name="Yu S."/>
            <person name="Huang Y."/>
        </authorList>
    </citation>
    <scope>NUCLEOTIDE SEQUENCE [LARGE SCALE GENOMIC DNA]</scope>
    <source>
        <strain evidence="3 4">DP4N28-5</strain>
    </source>
</reference>
<evidence type="ECO:0000256" key="1">
    <source>
        <dbReference type="SAM" id="Phobius"/>
    </source>
</evidence>
<dbReference type="InterPro" id="IPR001387">
    <property type="entry name" value="Cro/C1-type_HTH"/>
</dbReference>
<keyword evidence="1" id="KW-1133">Transmembrane helix</keyword>
<dbReference type="EMBL" id="JAHUZE010000001">
    <property type="protein sequence ID" value="MBV7377399.1"/>
    <property type="molecule type" value="Genomic_DNA"/>
</dbReference>
<feature type="transmembrane region" description="Helical" evidence="1">
    <location>
        <begin position="228"/>
        <end position="250"/>
    </location>
</feature>
<evidence type="ECO:0000313" key="3">
    <source>
        <dbReference type="EMBL" id="MBV7377399.1"/>
    </source>
</evidence>
<sequence length="291" mass="32488">MQNSDTFTKVDKRDRAILFRERLATAMSTAEMNQSALARATGVNRSTIAQILDPETARLPNAQLCADAAAALGVSTDWLLGLTERPERPGDAIAAAVQMTEAARTPADDQLLEWYREAAGYKIRHVPASLPDMLKTEDFIAWEYAGFIGKTEDQAISAAEKLESILRSRVSDHEIAMPAHQLQALAEGTGYFTGLPEPVRRAQLEKFAAMTREYYPTLRVFLFDSRRLYSAPMALFGPLVGTLYVGRFYLAFRESTRLRSLTDHFDWLVREAEVDARDVADHIEGILARMG</sequence>
<organism evidence="3 4">
    <name type="scientific">Maritimibacter dapengensis</name>
    <dbReference type="NCBI Taxonomy" id="2836868"/>
    <lineage>
        <taxon>Bacteria</taxon>
        <taxon>Pseudomonadati</taxon>
        <taxon>Pseudomonadota</taxon>
        <taxon>Alphaproteobacteria</taxon>
        <taxon>Rhodobacterales</taxon>
        <taxon>Roseobacteraceae</taxon>
        <taxon>Maritimibacter</taxon>
    </lineage>
</organism>
<feature type="domain" description="HTH cro/C1-type" evidence="2">
    <location>
        <begin position="32"/>
        <end position="79"/>
    </location>
</feature>
<evidence type="ECO:0000313" key="4">
    <source>
        <dbReference type="Proteomes" id="UP000756530"/>
    </source>
</evidence>
<dbReference type="SMART" id="SM00530">
    <property type="entry name" value="HTH_XRE"/>
    <property type="match status" value="1"/>
</dbReference>
<comment type="caution">
    <text evidence="3">The sequence shown here is derived from an EMBL/GenBank/DDBJ whole genome shotgun (WGS) entry which is preliminary data.</text>
</comment>
<name>A0ABS6SWW5_9RHOB</name>
<evidence type="ECO:0000259" key="2">
    <source>
        <dbReference type="PROSITE" id="PS50943"/>
    </source>
</evidence>
<protein>
    <submittedName>
        <fullName evidence="3">Helix-turn-helix domain-containing protein</fullName>
    </submittedName>
</protein>
<accession>A0ABS6SWW5</accession>
<dbReference type="CDD" id="cd00093">
    <property type="entry name" value="HTH_XRE"/>
    <property type="match status" value="1"/>
</dbReference>
<keyword evidence="1" id="KW-0812">Transmembrane</keyword>
<keyword evidence="4" id="KW-1185">Reference proteome</keyword>
<proteinExistence type="predicted"/>
<dbReference type="PROSITE" id="PS50943">
    <property type="entry name" value="HTH_CROC1"/>
    <property type="match status" value="1"/>
</dbReference>
<gene>
    <name evidence="3" type="ORF">KJP28_00570</name>
</gene>
<dbReference type="RefSeq" id="WP_218390288.1">
    <property type="nucleotide sequence ID" value="NZ_JAHUZE010000001.1"/>
</dbReference>
<keyword evidence="1" id="KW-0472">Membrane</keyword>